<dbReference type="RefSeq" id="WP_015061944.1">
    <property type="nucleotide sequence ID" value="NC_019330.1"/>
</dbReference>
<geneLocation type="plasmid" evidence="1">
    <name>pJ340-69</name>
</geneLocation>
<proteinExistence type="predicted"/>
<sequence>MSTIAWKNWRASLEREGATSPEFEVVLYSDASFIGEHLTLGPYDVITTGADISPMMPSLVVRGETLIPQIPDLVDRETGELMPADSRAYHGGTPVDEIAALLSLSCGVRCRAGGTTRVWKVRQDPFGSPVFWDMHPVPRLGPPNLEILPLVSSRQAILADAEGLLLKFPKLAAGKAVALIRSARLYSNALWWANEDPNFSWLQLVGAIEVAANTRRSRNLDGSEVLLVLEELAPELWAALTGTSDQIKERVARQMLPTLRAQRKFIDFVIEFEQGPPEPRPQQFGQVEWDAMSSHMKIVYDHRSKALHRGTPFPQPMLRKPYFDDQNGLSELPLGMSAGGAGASWMANEFPLTLQTFEHIVRGCLLTWWQGLPETQ</sequence>
<evidence type="ECO:0008006" key="2">
    <source>
        <dbReference type="Google" id="ProtNLM"/>
    </source>
</evidence>
<protein>
    <recommendedName>
        <fullName evidence="2">ApeA N-terminal domain-containing protein</fullName>
    </recommendedName>
</protein>
<keyword evidence="1" id="KW-0614">Plasmid</keyword>
<dbReference type="AlphaFoldDB" id="I3W144"/>
<evidence type="ECO:0000313" key="1">
    <source>
        <dbReference type="EMBL" id="AFK89321.1"/>
    </source>
</evidence>
<name>I3W144_9MICC</name>
<reference evidence="1" key="1">
    <citation type="submission" date="2012-01" db="EMBL/GenBank/DDBJ databases">
        <authorList>
            <person name="Summers A.O."/>
            <person name="Wireman J."/>
            <person name="Sale K."/>
        </authorList>
    </citation>
    <scope>NUCLEOTIDE SEQUENCE</scope>
    <source>
        <strain evidence="1">J3-40</strain>
        <plasmid evidence="1">pJ340-69</plasmid>
    </source>
</reference>
<organism evidence="1">
    <name type="scientific">Arthrobacter sp. J3.40</name>
    <dbReference type="NCBI Taxonomy" id="347209"/>
    <lineage>
        <taxon>Bacteria</taxon>
        <taxon>Bacillati</taxon>
        <taxon>Actinomycetota</taxon>
        <taxon>Actinomycetes</taxon>
        <taxon>Micrococcales</taxon>
        <taxon>Micrococcaceae</taxon>
        <taxon>Arthrobacter</taxon>
    </lineage>
</organism>
<dbReference type="EMBL" id="JQ418528">
    <property type="protein sequence ID" value="AFK89321.1"/>
    <property type="molecule type" value="Genomic_DNA"/>
</dbReference>
<accession>I3W144</accession>